<accession>A0ABU4JXS7</accession>
<dbReference type="PANTHER" id="PTHR48081">
    <property type="entry name" value="AB HYDROLASE SUPERFAMILY PROTEIN C4A8.06C"/>
    <property type="match status" value="1"/>
</dbReference>
<dbReference type="SUPFAM" id="SSF53474">
    <property type="entry name" value="alpha/beta-Hydrolases"/>
    <property type="match status" value="1"/>
</dbReference>
<dbReference type="EMBL" id="JARUJP010000026">
    <property type="protein sequence ID" value="MDW8802716.1"/>
    <property type="molecule type" value="Genomic_DNA"/>
</dbReference>
<dbReference type="InterPro" id="IPR013094">
    <property type="entry name" value="AB_hydrolase_3"/>
</dbReference>
<evidence type="ECO:0000256" key="3">
    <source>
        <dbReference type="PROSITE-ProRule" id="PRU10038"/>
    </source>
</evidence>
<dbReference type="InterPro" id="IPR029058">
    <property type="entry name" value="AB_hydrolase_fold"/>
</dbReference>
<evidence type="ECO:0000313" key="6">
    <source>
        <dbReference type="EMBL" id="MDW8802716.1"/>
    </source>
</evidence>
<feature type="active site" evidence="3">
    <location>
        <position position="190"/>
    </location>
</feature>
<dbReference type="Proteomes" id="UP001281656">
    <property type="component" value="Unassembled WGS sequence"/>
</dbReference>
<dbReference type="Gene3D" id="3.40.50.1820">
    <property type="entry name" value="alpha/beta hydrolase"/>
    <property type="match status" value="1"/>
</dbReference>
<evidence type="ECO:0000313" key="7">
    <source>
        <dbReference type="Proteomes" id="UP001281656"/>
    </source>
</evidence>
<evidence type="ECO:0000256" key="1">
    <source>
        <dbReference type="ARBA" id="ARBA00010515"/>
    </source>
</evidence>
<gene>
    <name evidence="6" type="ORF">P8V03_16340</name>
</gene>
<protein>
    <submittedName>
        <fullName evidence="6">Alpha/beta hydrolase</fullName>
    </submittedName>
</protein>
<dbReference type="PANTHER" id="PTHR48081:SF8">
    <property type="entry name" value="ALPHA_BETA HYDROLASE FOLD-3 DOMAIN-CONTAINING PROTEIN-RELATED"/>
    <property type="match status" value="1"/>
</dbReference>
<reference evidence="6 7" key="1">
    <citation type="submission" date="2023-04" db="EMBL/GenBank/DDBJ databases">
        <title>Clostridium tannerae sp. nov., isolated from the fecal material of an alpaca.</title>
        <authorList>
            <person name="Miller S."/>
            <person name="Hendry M."/>
            <person name="King J."/>
            <person name="Sankaranarayanan K."/>
            <person name="Lawson P.A."/>
        </authorList>
    </citation>
    <scope>NUCLEOTIDE SEQUENCE [LARGE SCALE GENOMIC DNA]</scope>
    <source>
        <strain evidence="6 7">A1-XYC3</strain>
    </source>
</reference>
<feature type="transmembrane region" description="Helical" evidence="4">
    <location>
        <begin position="6"/>
        <end position="25"/>
    </location>
</feature>
<evidence type="ECO:0000259" key="5">
    <source>
        <dbReference type="Pfam" id="PF07859"/>
    </source>
</evidence>
<dbReference type="InterPro" id="IPR050300">
    <property type="entry name" value="GDXG_lipolytic_enzyme"/>
</dbReference>
<keyword evidence="4" id="KW-1133">Transmembrane helix</keyword>
<comment type="similarity">
    <text evidence="1">Belongs to the 'GDXG' lipolytic enzyme family.</text>
</comment>
<name>A0ABU4JXS7_9CLOT</name>
<dbReference type="GO" id="GO:0016787">
    <property type="term" value="F:hydrolase activity"/>
    <property type="evidence" value="ECO:0007669"/>
    <property type="project" value="UniProtKB-KW"/>
</dbReference>
<dbReference type="PROSITE" id="PS01174">
    <property type="entry name" value="LIPASE_GDXG_SER"/>
    <property type="match status" value="1"/>
</dbReference>
<keyword evidence="4" id="KW-0472">Membrane</keyword>
<keyword evidence="4" id="KW-0812">Transmembrane</keyword>
<comment type="caution">
    <text evidence="6">The sequence shown here is derived from an EMBL/GenBank/DDBJ whole genome shotgun (WGS) entry which is preliminary data.</text>
</comment>
<evidence type="ECO:0000256" key="2">
    <source>
        <dbReference type="ARBA" id="ARBA00022801"/>
    </source>
</evidence>
<sequence length="348" mass="38447">MKNKKGIWIFTVIVLVFIMGGFLLIKNLAATSYGKVNTKIATVLKANKYFNPNSIKGKPMNQIREILNKDSILWSAKPIPFSNIKDTNIEISSLKIPVRIYRPEGGSKLPIVVYSHGGFWIAGNPDTSDNICRKLSKNTKAIVISVGYRLAPENPFPAGVDDVYNVVQWAHKNAESINGDSKHIAIAGDSSGGNITAAVSQMIRDKNGPDITCQVLIYSSTNLSQLNSNSWSQLSSKFNISKEDMEKYISLYIPKKEDKKNPYASPLLAKDLRGLPKTLMVIAEIDPLRDEGEAYGKKLKEAGNEVVISKYKGSVHGFIAMDKISTAGDKALNEICSYLQKEFQKDNI</sequence>
<dbReference type="RefSeq" id="WP_318798993.1">
    <property type="nucleotide sequence ID" value="NZ_JARUJP010000026.1"/>
</dbReference>
<evidence type="ECO:0000256" key="4">
    <source>
        <dbReference type="SAM" id="Phobius"/>
    </source>
</evidence>
<proteinExistence type="inferred from homology"/>
<keyword evidence="7" id="KW-1185">Reference proteome</keyword>
<feature type="domain" description="Alpha/beta hydrolase fold-3" evidence="5">
    <location>
        <begin position="112"/>
        <end position="319"/>
    </location>
</feature>
<keyword evidence="2 6" id="KW-0378">Hydrolase</keyword>
<organism evidence="6 7">
    <name type="scientific">Clostridium tanneri</name>
    <dbReference type="NCBI Taxonomy" id="3037988"/>
    <lineage>
        <taxon>Bacteria</taxon>
        <taxon>Bacillati</taxon>
        <taxon>Bacillota</taxon>
        <taxon>Clostridia</taxon>
        <taxon>Eubacteriales</taxon>
        <taxon>Clostridiaceae</taxon>
        <taxon>Clostridium</taxon>
    </lineage>
</organism>
<dbReference type="InterPro" id="IPR033140">
    <property type="entry name" value="Lipase_GDXG_put_SER_AS"/>
</dbReference>
<dbReference type="Pfam" id="PF07859">
    <property type="entry name" value="Abhydrolase_3"/>
    <property type="match status" value="1"/>
</dbReference>